<dbReference type="PANTHER" id="PTHR47955:SF15">
    <property type="entry name" value="CYTOCHROME P450 71A2-LIKE"/>
    <property type="match status" value="1"/>
</dbReference>
<keyword evidence="5" id="KW-0472">Membrane</keyword>
<dbReference type="OrthoDB" id="781802at2759"/>
<keyword evidence="5" id="KW-0812">Transmembrane</keyword>
<reference evidence="6 7" key="1">
    <citation type="submission" date="2020-08" db="EMBL/GenBank/DDBJ databases">
        <title>Plant Genome Project.</title>
        <authorList>
            <person name="Zhang R.-G."/>
        </authorList>
    </citation>
    <scope>NUCLEOTIDE SEQUENCE [LARGE SCALE GENOMIC DNA]</scope>
    <source>
        <tissue evidence="6">Rhizome</tissue>
    </source>
</reference>
<sequence>MSLISHAATFLPQFSSSWILAAFVLLSAFFYLRRPTKSSIRIPSPPRLPIIGNLHQLGHLAHSSMRTLAAEHGPVMLLYFGPIPNVVVSSAAAAQEVFKTNDQAFCGRPDTTLADRIFYGARDVALSKYGEYWRRVRRICVTHLLSAKRVHSFRSIREKEAARLVATIRSASSRPVNVTELIAAFTCDVLCRVLFGKQGEGGGRKELSLHNDVVEAVGGAFPMRDFSPWLAWVDWLSGWDARVRKASRDFDAFVEKILKEHESNRIIGGDDHDDRRTDMVGVLLSLSADGSDAADGTSLSRESIKAVLLDMFAAGMETTNTTIDWAMSEIIRHPKVMAKAQKEIREIVGAKEEVEEEMVQGMPYLKAVIKETLRLHPPAPILFPRESIEDAQVLGYHIPKGTRMIVNAWAIGKDPASWENAEEFRPERFLNNSKNFDFRGLDCEFIPFGSGRRGCPGVDFATVTTGLALATLLYHFDWELPEGVKKEDMDMSESPGFSLKRKSKLILVGKPIDH</sequence>
<dbReference type="EMBL" id="JACMSC010000020">
    <property type="protein sequence ID" value="KAG6471820.1"/>
    <property type="molecule type" value="Genomic_DNA"/>
</dbReference>
<dbReference type="Pfam" id="PF00067">
    <property type="entry name" value="p450"/>
    <property type="match status" value="1"/>
</dbReference>
<dbReference type="InterPro" id="IPR001128">
    <property type="entry name" value="Cyt_P450"/>
</dbReference>
<dbReference type="InterPro" id="IPR017972">
    <property type="entry name" value="Cyt_P450_CS"/>
</dbReference>
<evidence type="ECO:0000256" key="2">
    <source>
        <dbReference type="ARBA" id="ARBA00022723"/>
    </source>
</evidence>
<name>A0A8J5C3W9_ZINOF</name>
<dbReference type="FunFam" id="1.10.630.10:FF:000011">
    <property type="entry name" value="Cytochrome P450 83B1"/>
    <property type="match status" value="1"/>
</dbReference>
<evidence type="ECO:0000313" key="7">
    <source>
        <dbReference type="Proteomes" id="UP000734854"/>
    </source>
</evidence>
<dbReference type="PANTHER" id="PTHR47955">
    <property type="entry name" value="CYTOCHROME P450 FAMILY 71 PROTEIN"/>
    <property type="match status" value="1"/>
</dbReference>
<comment type="similarity">
    <text evidence="1 4">Belongs to the cytochrome P450 family.</text>
</comment>
<keyword evidence="7" id="KW-1185">Reference proteome</keyword>
<evidence type="ECO:0000313" key="6">
    <source>
        <dbReference type="EMBL" id="KAG6471820.1"/>
    </source>
</evidence>
<dbReference type="GO" id="GO:0005506">
    <property type="term" value="F:iron ion binding"/>
    <property type="evidence" value="ECO:0007669"/>
    <property type="project" value="InterPro"/>
</dbReference>
<evidence type="ECO:0000256" key="3">
    <source>
        <dbReference type="ARBA" id="ARBA00023004"/>
    </source>
</evidence>
<keyword evidence="4" id="KW-0503">Monooxygenase</keyword>
<dbReference type="CDD" id="cd11072">
    <property type="entry name" value="CYP71-like"/>
    <property type="match status" value="1"/>
</dbReference>
<feature type="transmembrane region" description="Helical" evidence="5">
    <location>
        <begin position="15"/>
        <end position="32"/>
    </location>
</feature>
<proteinExistence type="inferred from homology"/>
<evidence type="ECO:0000256" key="5">
    <source>
        <dbReference type="SAM" id="Phobius"/>
    </source>
</evidence>
<keyword evidence="2 4" id="KW-0479">Metal-binding</keyword>
<dbReference type="GO" id="GO:0016705">
    <property type="term" value="F:oxidoreductase activity, acting on paired donors, with incorporation or reduction of molecular oxygen"/>
    <property type="evidence" value="ECO:0007669"/>
    <property type="project" value="InterPro"/>
</dbReference>
<dbReference type="PROSITE" id="PS00086">
    <property type="entry name" value="CYTOCHROME_P450"/>
    <property type="match status" value="1"/>
</dbReference>
<accession>A0A8J5C3W9</accession>
<dbReference type="GO" id="GO:0020037">
    <property type="term" value="F:heme binding"/>
    <property type="evidence" value="ECO:0007669"/>
    <property type="project" value="InterPro"/>
</dbReference>
<dbReference type="AlphaFoldDB" id="A0A8J5C3W9"/>
<evidence type="ECO:0000256" key="1">
    <source>
        <dbReference type="ARBA" id="ARBA00010617"/>
    </source>
</evidence>
<dbReference type="Proteomes" id="UP000734854">
    <property type="component" value="Unassembled WGS sequence"/>
</dbReference>
<comment type="caution">
    <text evidence="6">The sequence shown here is derived from an EMBL/GenBank/DDBJ whole genome shotgun (WGS) entry which is preliminary data.</text>
</comment>
<organism evidence="6 7">
    <name type="scientific">Zingiber officinale</name>
    <name type="common">Ginger</name>
    <name type="synonym">Amomum zingiber</name>
    <dbReference type="NCBI Taxonomy" id="94328"/>
    <lineage>
        <taxon>Eukaryota</taxon>
        <taxon>Viridiplantae</taxon>
        <taxon>Streptophyta</taxon>
        <taxon>Embryophyta</taxon>
        <taxon>Tracheophyta</taxon>
        <taxon>Spermatophyta</taxon>
        <taxon>Magnoliopsida</taxon>
        <taxon>Liliopsida</taxon>
        <taxon>Zingiberales</taxon>
        <taxon>Zingiberaceae</taxon>
        <taxon>Zingiber</taxon>
    </lineage>
</organism>
<keyword evidence="4" id="KW-0349">Heme</keyword>
<keyword evidence="4" id="KW-0560">Oxidoreductase</keyword>
<protein>
    <submittedName>
        <fullName evidence="6">Uncharacterized protein</fullName>
    </submittedName>
</protein>
<keyword evidence="5" id="KW-1133">Transmembrane helix</keyword>
<keyword evidence="3 4" id="KW-0408">Iron</keyword>
<evidence type="ECO:0000256" key="4">
    <source>
        <dbReference type="RuleBase" id="RU000461"/>
    </source>
</evidence>
<gene>
    <name evidence="6" type="ORF">ZIOFF_069266</name>
</gene>
<dbReference type="GO" id="GO:0004497">
    <property type="term" value="F:monooxygenase activity"/>
    <property type="evidence" value="ECO:0007669"/>
    <property type="project" value="UniProtKB-KW"/>
</dbReference>